<reference evidence="7 8" key="1">
    <citation type="submission" date="2021-06" db="EMBL/GenBank/DDBJ databases">
        <authorList>
            <person name="Sun Q."/>
            <person name="Li D."/>
        </authorList>
    </citation>
    <scope>NUCLEOTIDE SEQUENCE [LARGE SCALE GENOMIC DNA]</scope>
    <source>
        <strain evidence="7 8">N19</strain>
    </source>
</reference>
<evidence type="ECO:0000313" key="7">
    <source>
        <dbReference type="EMBL" id="MBU5336568.1"/>
    </source>
</evidence>
<name>A0ABS6DXJ3_9FIRM</name>
<evidence type="ECO:0000256" key="2">
    <source>
        <dbReference type="ARBA" id="ARBA00022741"/>
    </source>
</evidence>
<proteinExistence type="predicted"/>
<dbReference type="PANTHER" id="PTHR10465">
    <property type="entry name" value="TRANSMEMBRANE GTPASE FZO1"/>
    <property type="match status" value="1"/>
</dbReference>
<dbReference type="EMBL" id="JAHLOQ010000023">
    <property type="protein sequence ID" value="MBU5336568.1"/>
    <property type="molecule type" value="Genomic_DNA"/>
</dbReference>
<dbReference type="PANTHER" id="PTHR10465:SF0">
    <property type="entry name" value="SARCALUMENIN"/>
    <property type="match status" value="1"/>
</dbReference>
<dbReference type="RefSeq" id="WP_216569896.1">
    <property type="nucleotide sequence ID" value="NZ_JAHLOQ010000023.1"/>
</dbReference>
<evidence type="ECO:0000259" key="6">
    <source>
        <dbReference type="Pfam" id="PF00350"/>
    </source>
</evidence>
<keyword evidence="4" id="KW-0342">GTP-binding</keyword>
<sequence length="645" mass="73908">MGLKIDERTNDMKKLYDKIILKSKTLSLDVYKQNLKDKQIDIEKLIHILSNINQGSISRDVVENLIFISSEFKELFENFDDKLMIFIVGDGNVGKSTLLNALVGKEVAKTNFLPTTWKIDVYSPGLSKDNAIIKYTNGKQETLSVKKAKQKIDKEDEKIKESKKIFSKKLKEKLQGIKNKEKIEEIKRYLGKKYIYKSNVCEVRWPVKSNFLLEECLLVDTPGLNQDFDSLAQIGDVDSYYHKADGVIWILDGTKISSQSPNTLLKELDDSLKNVGGVRDNIIGVINRVDLLRKNGGQEAVDKVYNDAVKYFGNKFTKIIPISASEAYKGISNNDKNMIEQSGIEDLKKAIEQIFLSKADTIKGKAKEQGSNRLIKNTKSILKKYKNQIDYYNKMYISKEANVKSSKENLINSISEELSTLIENYLDEVNHRIEIYVDQLSNGKGIDFVKNTIYKVNEFESTRNWFIKNKKLEIKNNTDTWENLCKISEYKYIKTETTENNLSINVSINLKNIDTSAFFTPSAQGTLIDILGDLIGKIGFLLRKNRIKRDLMRTISTQCEDMEKQLISKIESTINQNYENCISKILNVTFKNVLFDINETENVKLSISNLEKDIDKNPSEHTFEEIIGISGKNEYLKIRYRGGNI</sequence>
<dbReference type="InterPro" id="IPR045063">
    <property type="entry name" value="Dynamin_N"/>
</dbReference>
<dbReference type="Pfam" id="PF00350">
    <property type="entry name" value="Dynamin_N"/>
    <property type="match status" value="1"/>
</dbReference>
<keyword evidence="5" id="KW-0472">Membrane</keyword>
<keyword evidence="3" id="KW-0378">Hydrolase</keyword>
<evidence type="ECO:0000256" key="3">
    <source>
        <dbReference type="ARBA" id="ARBA00022801"/>
    </source>
</evidence>
<evidence type="ECO:0000256" key="4">
    <source>
        <dbReference type="ARBA" id="ARBA00023134"/>
    </source>
</evidence>
<keyword evidence="8" id="KW-1185">Reference proteome</keyword>
<evidence type="ECO:0000256" key="5">
    <source>
        <dbReference type="ARBA" id="ARBA00023136"/>
    </source>
</evidence>
<evidence type="ECO:0000256" key="1">
    <source>
        <dbReference type="ARBA" id="ARBA00004370"/>
    </source>
</evidence>
<gene>
    <name evidence="7" type="ORF">KQI20_08965</name>
</gene>
<evidence type="ECO:0000313" key="8">
    <source>
        <dbReference type="Proteomes" id="UP001196301"/>
    </source>
</evidence>
<protein>
    <submittedName>
        <fullName evidence="7">Dynamin family protein</fullName>
    </submittedName>
</protein>
<organism evidence="7 8">
    <name type="scientific">Intestinibacter bartlettii</name>
    <dbReference type="NCBI Taxonomy" id="261299"/>
    <lineage>
        <taxon>Bacteria</taxon>
        <taxon>Bacillati</taxon>
        <taxon>Bacillota</taxon>
        <taxon>Clostridia</taxon>
        <taxon>Peptostreptococcales</taxon>
        <taxon>Peptostreptococcaceae</taxon>
        <taxon>Intestinibacter</taxon>
    </lineage>
</organism>
<feature type="domain" description="Dynamin N-terminal" evidence="6">
    <location>
        <begin position="85"/>
        <end position="287"/>
    </location>
</feature>
<dbReference type="Proteomes" id="UP001196301">
    <property type="component" value="Unassembled WGS sequence"/>
</dbReference>
<comment type="subcellular location">
    <subcellularLocation>
        <location evidence="1">Membrane</location>
    </subcellularLocation>
</comment>
<comment type="caution">
    <text evidence="7">The sequence shown here is derived from an EMBL/GenBank/DDBJ whole genome shotgun (WGS) entry which is preliminary data.</text>
</comment>
<dbReference type="InterPro" id="IPR027094">
    <property type="entry name" value="Mitofusin_fam"/>
</dbReference>
<keyword evidence="2" id="KW-0547">Nucleotide-binding</keyword>
<accession>A0ABS6DXJ3</accession>